<evidence type="ECO:0000313" key="9">
    <source>
        <dbReference type="EMBL" id="GGG57584.1"/>
    </source>
</evidence>
<dbReference type="HAMAP" id="MF_01416">
    <property type="entry name" value="ATP_synth_delta_bact"/>
    <property type="match status" value="1"/>
</dbReference>
<comment type="similarity">
    <text evidence="8">Belongs to the ATPase delta chain family.</text>
</comment>
<evidence type="ECO:0000313" key="10">
    <source>
        <dbReference type="Proteomes" id="UP000638848"/>
    </source>
</evidence>
<keyword evidence="7 8" id="KW-0066">ATP synthesis</keyword>
<keyword evidence="10" id="KW-1185">Reference proteome</keyword>
<dbReference type="AlphaFoldDB" id="A0A917GVQ4"/>
<comment type="subcellular location">
    <subcellularLocation>
        <location evidence="8">Cell membrane</location>
        <topology evidence="8">Peripheral membrane protein</topology>
    </subcellularLocation>
    <subcellularLocation>
        <location evidence="1">Membrane</location>
    </subcellularLocation>
</comment>
<keyword evidence="6 8" id="KW-0139">CF(1)</keyword>
<dbReference type="InterPro" id="IPR020781">
    <property type="entry name" value="ATPase_OSCP/d_CS"/>
</dbReference>
<organism evidence="9 10">
    <name type="scientific">Kocuria dechangensis</name>
    <dbReference type="NCBI Taxonomy" id="1176249"/>
    <lineage>
        <taxon>Bacteria</taxon>
        <taxon>Bacillati</taxon>
        <taxon>Actinomycetota</taxon>
        <taxon>Actinomycetes</taxon>
        <taxon>Micrococcales</taxon>
        <taxon>Micrococcaceae</taxon>
        <taxon>Kocuria</taxon>
    </lineage>
</organism>
<evidence type="ECO:0000256" key="8">
    <source>
        <dbReference type="HAMAP-Rule" id="MF_01416"/>
    </source>
</evidence>
<sequence>MTGASNESRHQTALAVERWAGAATPALAREVFGVLAVLDENGALRRSITDPSYPGEARAQVIRRLFTGKVSPEAVELIAVLAERRWSDDREFVDALEHAGVTLTAASAENRGGVQGLEQLVDQLIAFKSVVDDSHEVQRVLSDQRADVAAKTRLVQRLAPGASEETRLLIEQAVLSPRGALVGRLVERFADEVVARHQRWIAHVTTSRPLTEEQLRRLQHQLNELYGKDLKLTLDVDPALLGGLRVQVGEEVIDGSVAARLDELQQRIRA</sequence>
<proteinExistence type="inferred from homology"/>
<evidence type="ECO:0000256" key="4">
    <source>
        <dbReference type="ARBA" id="ARBA00023065"/>
    </source>
</evidence>
<reference evidence="9" key="2">
    <citation type="submission" date="2020-09" db="EMBL/GenBank/DDBJ databases">
        <authorList>
            <person name="Sun Q."/>
            <person name="Zhou Y."/>
        </authorList>
    </citation>
    <scope>NUCLEOTIDE SEQUENCE</scope>
    <source>
        <strain evidence="9">CGMCC 1.12187</strain>
    </source>
</reference>
<evidence type="ECO:0000256" key="1">
    <source>
        <dbReference type="ARBA" id="ARBA00004370"/>
    </source>
</evidence>
<evidence type="ECO:0000256" key="2">
    <source>
        <dbReference type="ARBA" id="ARBA00022448"/>
    </source>
</evidence>
<dbReference type="NCBIfam" id="TIGR01145">
    <property type="entry name" value="ATP_synt_delta"/>
    <property type="match status" value="1"/>
</dbReference>
<name>A0A917GVQ4_9MICC</name>
<dbReference type="PROSITE" id="PS00389">
    <property type="entry name" value="ATPASE_DELTA"/>
    <property type="match status" value="1"/>
</dbReference>
<dbReference type="Proteomes" id="UP000638848">
    <property type="component" value="Unassembled WGS sequence"/>
</dbReference>
<dbReference type="InterPro" id="IPR000711">
    <property type="entry name" value="ATPase_OSCP/dsu"/>
</dbReference>
<dbReference type="GO" id="GO:0045259">
    <property type="term" value="C:proton-transporting ATP synthase complex"/>
    <property type="evidence" value="ECO:0007669"/>
    <property type="project" value="UniProtKB-KW"/>
</dbReference>
<keyword evidence="4 8" id="KW-0406">Ion transport</keyword>
<evidence type="ECO:0000256" key="5">
    <source>
        <dbReference type="ARBA" id="ARBA00023136"/>
    </source>
</evidence>
<gene>
    <name evidence="8 9" type="primary">atpH</name>
    <name evidence="9" type="ORF">GCM10011374_20470</name>
</gene>
<comment type="caution">
    <text evidence="9">The sequence shown here is derived from an EMBL/GenBank/DDBJ whole genome shotgun (WGS) entry which is preliminary data.</text>
</comment>
<dbReference type="GO" id="GO:0046933">
    <property type="term" value="F:proton-transporting ATP synthase activity, rotational mechanism"/>
    <property type="evidence" value="ECO:0007669"/>
    <property type="project" value="UniProtKB-UniRule"/>
</dbReference>
<keyword evidence="2 8" id="KW-0813">Transport</keyword>
<dbReference type="GO" id="GO:0005886">
    <property type="term" value="C:plasma membrane"/>
    <property type="evidence" value="ECO:0007669"/>
    <property type="project" value="UniProtKB-SubCell"/>
</dbReference>
<reference evidence="9" key="1">
    <citation type="journal article" date="2014" name="Int. J. Syst. Evol. Microbiol.">
        <title>Complete genome sequence of Corynebacterium casei LMG S-19264T (=DSM 44701T), isolated from a smear-ripened cheese.</title>
        <authorList>
            <consortium name="US DOE Joint Genome Institute (JGI-PGF)"/>
            <person name="Walter F."/>
            <person name="Albersmeier A."/>
            <person name="Kalinowski J."/>
            <person name="Ruckert C."/>
        </authorList>
    </citation>
    <scope>NUCLEOTIDE SEQUENCE</scope>
    <source>
        <strain evidence="9">CGMCC 1.12187</strain>
    </source>
</reference>
<dbReference type="Pfam" id="PF00213">
    <property type="entry name" value="OSCP"/>
    <property type="match status" value="1"/>
</dbReference>
<evidence type="ECO:0000256" key="6">
    <source>
        <dbReference type="ARBA" id="ARBA00023196"/>
    </source>
</evidence>
<keyword evidence="8" id="KW-1003">Cell membrane</keyword>
<keyword evidence="3 8" id="KW-0375">Hydrogen ion transport</keyword>
<dbReference type="EMBL" id="BMEQ01000009">
    <property type="protein sequence ID" value="GGG57584.1"/>
    <property type="molecule type" value="Genomic_DNA"/>
</dbReference>
<comment type="function">
    <text evidence="8">This protein is part of the stalk that links CF(0) to CF(1). It either transmits conformational changes from CF(0) to CF(1) or is implicated in proton conduction.</text>
</comment>
<dbReference type="RefSeq" id="WP_188536851.1">
    <property type="nucleotide sequence ID" value="NZ_BMEQ01000009.1"/>
</dbReference>
<evidence type="ECO:0000256" key="7">
    <source>
        <dbReference type="ARBA" id="ARBA00023310"/>
    </source>
</evidence>
<comment type="function">
    <text evidence="8">F(1)F(0) ATP synthase produces ATP from ADP in the presence of a proton or sodium gradient. F-type ATPases consist of two structural domains, F(1) containing the extramembraneous catalytic core and F(0) containing the membrane proton channel, linked together by a central stalk and a peripheral stalk. During catalysis, ATP synthesis in the catalytic domain of F(1) is coupled via a rotary mechanism of the central stalk subunits to proton translocation.</text>
</comment>
<accession>A0A917GVQ4</accession>
<dbReference type="NCBIfam" id="NF009967">
    <property type="entry name" value="PRK13430.1"/>
    <property type="match status" value="1"/>
</dbReference>
<keyword evidence="5 8" id="KW-0472">Membrane</keyword>
<dbReference type="PANTHER" id="PTHR11910">
    <property type="entry name" value="ATP SYNTHASE DELTA CHAIN"/>
    <property type="match status" value="1"/>
</dbReference>
<evidence type="ECO:0000256" key="3">
    <source>
        <dbReference type="ARBA" id="ARBA00022781"/>
    </source>
</evidence>
<protein>
    <recommendedName>
        <fullName evidence="8">ATP synthase subunit delta</fullName>
    </recommendedName>
    <alternativeName>
        <fullName evidence="8">ATP synthase F(1) sector subunit delta</fullName>
    </alternativeName>
    <alternativeName>
        <fullName evidence="8">F-type ATPase subunit delta</fullName>
        <shortName evidence="8">F-ATPase subunit delta</shortName>
    </alternativeName>
</protein>